<dbReference type="InterPro" id="IPR046862">
    <property type="entry name" value="Rhomboid_2"/>
</dbReference>
<feature type="transmembrane region" description="Helical" evidence="1">
    <location>
        <begin position="132"/>
        <end position="150"/>
    </location>
</feature>
<organism evidence="2 3">
    <name type="scientific">Saccharothrix texasensis</name>
    <dbReference type="NCBI Taxonomy" id="103734"/>
    <lineage>
        <taxon>Bacteria</taxon>
        <taxon>Bacillati</taxon>
        <taxon>Actinomycetota</taxon>
        <taxon>Actinomycetes</taxon>
        <taxon>Pseudonocardiales</taxon>
        <taxon>Pseudonocardiaceae</taxon>
        <taxon>Saccharothrix</taxon>
    </lineage>
</organism>
<feature type="transmembrane region" description="Helical" evidence="1">
    <location>
        <begin position="99"/>
        <end position="120"/>
    </location>
</feature>
<keyword evidence="1" id="KW-0812">Transmembrane</keyword>
<keyword evidence="3" id="KW-1185">Reference proteome</keyword>
<protein>
    <submittedName>
        <fullName evidence="2">Uncharacterized protein</fullName>
    </submittedName>
</protein>
<evidence type="ECO:0000313" key="2">
    <source>
        <dbReference type="EMBL" id="ROP40980.1"/>
    </source>
</evidence>
<dbReference type="EMBL" id="RJKM01000001">
    <property type="protein sequence ID" value="ROP40980.1"/>
    <property type="molecule type" value="Genomic_DNA"/>
</dbReference>
<gene>
    <name evidence="2" type="ORF">EDD40_6399</name>
</gene>
<dbReference type="RefSeq" id="WP_123746186.1">
    <property type="nucleotide sequence ID" value="NZ_RJKM01000001.1"/>
</dbReference>
<keyword evidence="1" id="KW-0472">Membrane</keyword>
<dbReference type="Pfam" id="PF20401">
    <property type="entry name" value="Rhomboid_2"/>
    <property type="match status" value="1"/>
</dbReference>
<feature type="transmembrane region" description="Helical" evidence="1">
    <location>
        <begin position="178"/>
        <end position="201"/>
    </location>
</feature>
<proteinExistence type="predicted"/>
<keyword evidence="1" id="KW-1133">Transmembrane helix</keyword>
<evidence type="ECO:0000313" key="3">
    <source>
        <dbReference type="Proteomes" id="UP000268727"/>
    </source>
</evidence>
<name>A0A3N1HEQ5_9PSEU</name>
<sequence length="205" mass="20648">MRERFRRHPVTAGYLSAVAVLALLTRFVFADAMSAQVRASLSTNAANLDDHPVNALLGSAFVLDPAGDGLAATGLALLGVAVCLGALEREVGPWRAVAVVLAGHVGATLVTALVISSGVYPTDLADVVDVGPAYVALAAAAGITVLGPVVLRAPWLVLLLAFPLASAEWFGAVPEFAAVGQAAAVLIGLCAGTLAVGRAYAAVGR</sequence>
<comment type="caution">
    <text evidence="2">The sequence shown here is derived from an EMBL/GenBank/DDBJ whole genome shotgun (WGS) entry which is preliminary data.</text>
</comment>
<evidence type="ECO:0000256" key="1">
    <source>
        <dbReference type="SAM" id="Phobius"/>
    </source>
</evidence>
<feature type="transmembrane region" description="Helical" evidence="1">
    <location>
        <begin position="69"/>
        <end position="87"/>
    </location>
</feature>
<dbReference type="Proteomes" id="UP000268727">
    <property type="component" value="Unassembled WGS sequence"/>
</dbReference>
<reference evidence="2 3" key="1">
    <citation type="submission" date="2018-11" db="EMBL/GenBank/DDBJ databases">
        <title>Sequencing the genomes of 1000 actinobacteria strains.</title>
        <authorList>
            <person name="Klenk H.-P."/>
        </authorList>
    </citation>
    <scope>NUCLEOTIDE SEQUENCE [LARGE SCALE GENOMIC DNA]</scope>
    <source>
        <strain evidence="2 3">DSM 44231</strain>
    </source>
</reference>
<dbReference type="AlphaFoldDB" id="A0A3N1HEQ5"/>
<dbReference type="OrthoDB" id="2242583at2"/>
<accession>A0A3N1HEQ5</accession>
<feature type="transmembrane region" description="Helical" evidence="1">
    <location>
        <begin position="155"/>
        <end position="172"/>
    </location>
</feature>